<feature type="domain" description="CAP-Gly" evidence="4">
    <location>
        <begin position="76"/>
        <end position="118"/>
    </location>
</feature>
<feature type="compositionally biased region" description="Low complexity" evidence="3">
    <location>
        <begin position="1191"/>
        <end position="1203"/>
    </location>
</feature>
<feature type="compositionally biased region" description="Basic and acidic residues" evidence="3">
    <location>
        <begin position="1020"/>
        <end position="1036"/>
    </location>
</feature>
<feature type="compositionally biased region" description="Polar residues" evidence="3">
    <location>
        <begin position="429"/>
        <end position="442"/>
    </location>
</feature>
<dbReference type="InterPro" id="IPR051293">
    <property type="entry name" value="MTUS1/CCDC69"/>
</dbReference>
<feature type="compositionally biased region" description="Polar residues" evidence="3">
    <location>
        <begin position="1272"/>
        <end position="1296"/>
    </location>
</feature>
<reference evidence="5 6" key="1">
    <citation type="journal article" date="2017" name="Nat. Ecol. Evol.">
        <title>Scallop genome provides insights into evolution of bilaterian karyotype and development.</title>
        <authorList>
            <person name="Wang S."/>
            <person name="Zhang J."/>
            <person name="Jiao W."/>
            <person name="Li J."/>
            <person name="Xun X."/>
            <person name="Sun Y."/>
            <person name="Guo X."/>
            <person name="Huan P."/>
            <person name="Dong B."/>
            <person name="Zhang L."/>
            <person name="Hu X."/>
            <person name="Sun X."/>
            <person name="Wang J."/>
            <person name="Zhao C."/>
            <person name="Wang Y."/>
            <person name="Wang D."/>
            <person name="Huang X."/>
            <person name="Wang R."/>
            <person name="Lv J."/>
            <person name="Li Y."/>
            <person name="Zhang Z."/>
            <person name="Liu B."/>
            <person name="Lu W."/>
            <person name="Hui Y."/>
            <person name="Liang J."/>
            <person name="Zhou Z."/>
            <person name="Hou R."/>
            <person name="Li X."/>
            <person name="Liu Y."/>
            <person name="Li H."/>
            <person name="Ning X."/>
            <person name="Lin Y."/>
            <person name="Zhao L."/>
            <person name="Xing Q."/>
            <person name="Dou J."/>
            <person name="Li Y."/>
            <person name="Mao J."/>
            <person name="Guo H."/>
            <person name="Dou H."/>
            <person name="Li T."/>
            <person name="Mu C."/>
            <person name="Jiang W."/>
            <person name="Fu Q."/>
            <person name="Fu X."/>
            <person name="Miao Y."/>
            <person name="Liu J."/>
            <person name="Yu Q."/>
            <person name="Li R."/>
            <person name="Liao H."/>
            <person name="Li X."/>
            <person name="Kong Y."/>
            <person name="Jiang Z."/>
            <person name="Chourrout D."/>
            <person name="Li R."/>
            <person name="Bao Z."/>
        </authorList>
    </citation>
    <scope>NUCLEOTIDE SEQUENCE [LARGE SCALE GENOMIC DNA]</scope>
    <source>
        <strain evidence="5 6">PY_sf001</strain>
    </source>
</reference>
<name>A0A210PZG4_MIZYE</name>
<dbReference type="InterPro" id="IPR036859">
    <property type="entry name" value="CAP-Gly_dom_sf"/>
</dbReference>
<feature type="compositionally biased region" description="Polar residues" evidence="3">
    <location>
        <begin position="450"/>
        <end position="467"/>
    </location>
</feature>
<feature type="compositionally biased region" description="Low complexity" evidence="3">
    <location>
        <begin position="1680"/>
        <end position="1694"/>
    </location>
</feature>
<keyword evidence="1 2" id="KW-0175">Coiled coil</keyword>
<dbReference type="Gene3D" id="2.30.30.190">
    <property type="entry name" value="CAP Gly-rich-like domain"/>
    <property type="match status" value="1"/>
</dbReference>
<organism evidence="5 6">
    <name type="scientific">Mizuhopecten yessoensis</name>
    <name type="common">Japanese scallop</name>
    <name type="synonym">Patinopecten yessoensis</name>
    <dbReference type="NCBI Taxonomy" id="6573"/>
    <lineage>
        <taxon>Eukaryota</taxon>
        <taxon>Metazoa</taxon>
        <taxon>Spiralia</taxon>
        <taxon>Lophotrochozoa</taxon>
        <taxon>Mollusca</taxon>
        <taxon>Bivalvia</taxon>
        <taxon>Autobranchia</taxon>
        <taxon>Pteriomorphia</taxon>
        <taxon>Pectinida</taxon>
        <taxon>Pectinoidea</taxon>
        <taxon>Pectinidae</taxon>
        <taxon>Mizuhopecten</taxon>
    </lineage>
</organism>
<evidence type="ECO:0000259" key="4">
    <source>
        <dbReference type="PROSITE" id="PS50245"/>
    </source>
</evidence>
<evidence type="ECO:0000256" key="3">
    <source>
        <dbReference type="SAM" id="MobiDB-lite"/>
    </source>
</evidence>
<dbReference type="GO" id="GO:0005634">
    <property type="term" value="C:nucleus"/>
    <property type="evidence" value="ECO:0007669"/>
    <property type="project" value="TreeGrafter"/>
</dbReference>
<dbReference type="GO" id="GO:0008017">
    <property type="term" value="F:microtubule binding"/>
    <property type="evidence" value="ECO:0007669"/>
    <property type="project" value="TreeGrafter"/>
</dbReference>
<feature type="compositionally biased region" description="Low complexity" evidence="3">
    <location>
        <begin position="1136"/>
        <end position="1157"/>
    </location>
</feature>
<dbReference type="PANTHER" id="PTHR24200:SF11">
    <property type="entry name" value="TOUCAN, ISOFORM A"/>
    <property type="match status" value="1"/>
</dbReference>
<gene>
    <name evidence="5" type="ORF">KP79_PYT12358</name>
</gene>
<sequence length="1982" mass="219336">MAHQSGLEGSPRRRKSNLPGPKTFGTAPGPSSKVAGPPDTQGAITHYQPVDSHQGLYVGQRVYIGGIKQGTVLYCGRTHLADGIFCGIELDESDGKHDGQVQGVRYFRCRPGHGIFAPLEKVSKVPDHQPDESIESHYQQALASQQRLSRRLLPQSKPYVRTGSRERIAIPTCIEEQNEDIIDSVDEAELRYLEEQLRASGSPKLGGGTQGTDIDATKCLSDTYTKEDFTIAKSSPKRSRLPAYSKLPQSRTAGYKYTDVAADIELIRKEDITIPKSLEIKDFNKTFTLSDNLPDVVDHQRPLTESSSSADDSLSTDAKECLCSDRRQYFNLTFDTGSNNSSPQHLAKDTAGLQPALPQDVTQPGDTLASSSSSLGLVDINSSHFSTDLLQGSGIDGNLTDSEKLKHTFSVSKRTDRVASLSDTFSLDHAVTSTPENKSLSRQRTEAEQESLTHGSRNSGSKRSLASTFELEHKVHPPVTTDDTLDWRQEASDGEDEDGQSNCSENIEEQQENVRQVNIEIQNVKNCTFSTVDKDGQEILIPKVGITGQELIKSSGPVEAEQLLYQRPKRPMTDSGIGLTDSCEMRRSQNMADSSEFRRSQNLESVLEDANTNGSSIGSTGDLVCSGHDLLDGHTRQNDSLLRADLEAGHFKQGRPLSLISTTSADTGYVPDTDTDIEMEGGATGSPVHWEEQHSHAQSSTSELDKAYANTFKHYQAGVTHGTVRSQVMDSDSDLYSDTGTIIPEDDTLNSSSRLLDLENMSSLLMDVEGMESKDVLPVTDGQVSSQDVVTPQEMVPVSQHPVKQTSSQMEDDRTEADQGQDVKVTESQTVTEVTEISGKEVVDKTVTDQPQDPDNDTMLKVTVEVVDDSNSAVTETEVKGEVSVTSQVEEKNEEKQNVSKDKSDTGTTKNKFKFKKKKEVEKIEYKKPNVNVKSRLGDYIKAPLPVKAKEEVRESPKPKQNTESKKKNSKEDADKSKQNSGEGVSEERNTRKKVEKEIPKIIKRSPPKSKWGNIMSQIEEEKGKVKPKSEVKSKLETYLSTPAPTPPPPKKEEATKEAKVKIKLPAVPKPDYSKVKSKLCLGPPPPIIKRDRSPSGGGRAQSPRPGRLSKGENSRRPSSVSSAGSIVPNLDLNDSLGSSVLDSALSSARSSQSETSRTSKTEEESTTPRPGGKPENPAVALIRRERRDSSSSSVSDSSQGSVKVMNAKNLKASESVPTRRKSMPVKSSIQPPMKSPKERSPAPSSSGKRLSPTDAPPTTKATNNTTNKKTGSSSRTINKPQVPNKSSTPQKQTDQSRNKSSKSKTLQKPLPTQPDPAHTKQEIARLEALCEARTKELNFAKLQMRSNLQAFDAMAALVNYLSHDLDAFSCPALSEKLQKLQTEMAEAQSQLVELQERKVKLESELEGTRHDHIETTATMQEDHKLLLTSQREKLQQEQDRAVRKTEDYYSDEITRLKAYQDKQIREVRAESKASVTEHQQQQKEDIHCLQRKHEHQMEELHKQHRDKLEDITHRFESMKMNLSDKVESLRYECDDLRVRARMSEEALQRDSDYKVQMALAPFRNMPEEIRSLKLVVEMRNEEIQKLKQRNLHLERQVEELAVMKDKVNSLHQKLENSDAILSIKSDHEKQLHGKCQILMRKYDKENKANKRLSMDYEELVWKMNQSGELGSQENLWSAGQQSPTPDTSSPGPGRRTRSPAVSESDRLVNRSPVYRRSLSSNATETDGDKKLKRRSATYLLEDRKTSPTGSPLHKRSHGSASSASSSPLHHSYHDSELSNGRTDRMIHSLNDVDVFEEPQALPSPPPPCEMEGSLTSFSSSSESDPMLGSTDCLGQNEERDNSKTLTSSKSITMPDLPFVDSDKCEEVTGQDEGVCLTEEQGEEASDMSHSTESTAYSNSSSLLWDYEKMDSAKSMDSSQTSDTLLEQNGSEAWQTESMTSSKGISASSSAECVLPTKEGKDNEGQTTQEVTTVKTLHESTV</sequence>
<feature type="region of interest" description="Disordered" evidence="3">
    <location>
        <begin position="429"/>
        <end position="485"/>
    </location>
</feature>
<feature type="region of interest" description="Disordered" evidence="3">
    <location>
        <begin position="1798"/>
        <end position="1858"/>
    </location>
</feature>
<keyword evidence="6" id="KW-1185">Reference proteome</keyword>
<dbReference type="PROSITE" id="PS50245">
    <property type="entry name" value="CAP_GLY_2"/>
    <property type="match status" value="1"/>
</dbReference>
<feature type="region of interest" description="Disordered" evidence="3">
    <location>
        <begin position="789"/>
        <end position="830"/>
    </location>
</feature>
<dbReference type="Pfam" id="PF01302">
    <property type="entry name" value="CAP_GLY"/>
    <property type="match status" value="1"/>
</dbReference>
<dbReference type="STRING" id="6573.A0A210PZG4"/>
<accession>A0A210PZG4</accession>
<feature type="compositionally biased region" description="Basic and acidic residues" evidence="3">
    <location>
        <begin position="948"/>
        <end position="978"/>
    </location>
</feature>
<feature type="coiled-coil region" evidence="2">
    <location>
        <begin position="1371"/>
        <end position="1412"/>
    </location>
</feature>
<dbReference type="Proteomes" id="UP000242188">
    <property type="component" value="Unassembled WGS sequence"/>
</dbReference>
<dbReference type="InterPro" id="IPR000938">
    <property type="entry name" value="CAP-Gly_domain"/>
</dbReference>
<proteinExistence type="predicted"/>
<feature type="compositionally biased region" description="Polar residues" evidence="3">
    <location>
        <begin position="1915"/>
        <end position="1937"/>
    </location>
</feature>
<dbReference type="GO" id="GO:0005737">
    <property type="term" value="C:cytoplasm"/>
    <property type="evidence" value="ECO:0007669"/>
    <property type="project" value="TreeGrafter"/>
</dbReference>
<feature type="compositionally biased region" description="Basic and acidic residues" evidence="3">
    <location>
        <begin position="889"/>
        <end position="905"/>
    </location>
</feature>
<dbReference type="SUPFAM" id="SSF74924">
    <property type="entry name" value="Cap-Gly domain"/>
    <property type="match status" value="1"/>
</dbReference>
<feature type="compositionally biased region" description="Basic and acidic residues" evidence="3">
    <location>
        <begin position="1050"/>
        <end position="1061"/>
    </location>
</feature>
<feature type="compositionally biased region" description="Low complexity" evidence="3">
    <location>
        <begin position="1759"/>
        <end position="1770"/>
    </location>
</feature>
<feature type="region of interest" description="Disordered" evidence="3">
    <location>
        <begin position="1672"/>
        <end position="1780"/>
    </location>
</feature>
<feature type="region of interest" description="Disordered" evidence="3">
    <location>
        <begin position="870"/>
        <end position="1320"/>
    </location>
</feature>
<evidence type="ECO:0000256" key="2">
    <source>
        <dbReference type="SAM" id="Coils"/>
    </source>
</evidence>
<feature type="compositionally biased region" description="Basic and acidic residues" evidence="3">
    <location>
        <begin position="919"/>
        <end position="928"/>
    </location>
</feature>
<dbReference type="OrthoDB" id="2130750at2759"/>
<evidence type="ECO:0000313" key="6">
    <source>
        <dbReference type="Proteomes" id="UP000242188"/>
    </source>
</evidence>
<feature type="compositionally biased region" description="Basic and acidic residues" evidence="3">
    <location>
        <begin position="986"/>
        <end position="1001"/>
    </location>
</feature>
<feature type="compositionally biased region" description="Low complexity" evidence="3">
    <location>
        <begin position="1253"/>
        <end position="1271"/>
    </location>
</feature>
<feature type="compositionally biased region" description="Polar residues" evidence="3">
    <location>
        <begin position="1965"/>
        <end position="1975"/>
    </location>
</feature>
<evidence type="ECO:0000256" key="1">
    <source>
        <dbReference type="ARBA" id="ARBA00023054"/>
    </source>
</evidence>
<dbReference type="SMART" id="SM01052">
    <property type="entry name" value="CAP_GLY"/>
    <property type="match status" value="1"/>
</dbReference>
<dbReference type="PANTHER" id="PTHR24200">
    <property type="entry name" value="TOUCAN, ISOFORM A"/>
    <property type="match status" value="1"/>
</dbReference>
<feature type="region of interest" description="Disordered" evidence="3">
    <location>
        <begin position="1912"/>
        <end position="1982"/>
    </location>
</feature>
<evidence type="ECO:0000313" key="5">
    <source>
        <dbReference type="EMBL" id="OWF41875.1"/>
    </source>
</evidence>
<protein>
    <submittedName>
        <fullName evidence="5">Microtubule-associated tumor suppressor candidate 2</fullName>
    </submittedName>
</protein>
<feature type="compositionally biased region" description="Low complexity" evidence="3">
    <location>
        <begin position="1117"/>
        <end position="1129"/>
    </location>
</feature>
<feature type="region of interest" description="Disordered" evidence="3">
    <location>
        <begin position="1"/>
        <end position="46"/>
    </location>
</feature>
<feature type="coiled-coil region" evidence="2">
    <location>
        <begin position="1570"/>
        <end position="1614"/>
    </location>
</feature>
<comment type="caution">
    <text evidence="5">The sequence shown here is derived from an EMBL/GenBank/DDBJ whole genome shotgun (WGS) entry which is preliminary data.</text>
</comment>
<feature type="compositionally biased region" description="Low complexity" evidence="3">
    <location>
        <begin position="1814"/>
        <end position="1824"/>
    </location>
</feature>
<dbReference type="EMBL" id="NEDP02005344">
    <property type="protein sequence ID" value="OWF41875.1"/>
    <property type="molecule type" value="Genomic_DNA"/>
</dbReference>
<feature type="compositionally biased region" description="Low complexity" evidence="3">
    <location>
        <begin position="1938"/>
        <end position="1950"/>
    </location>
</feature>
<feature type="region of interest" description="Disordered" evidence="3">
    <location>
        <begin position="681"/>
        <end position="702"/>
    </location>
</feature>
<feature type="coiled-coil region" evidence="2">
    <location>
        <begin position="500"/>
        <end position="527"/>
    </location>
</feature>